<keyword evidence="2" id="KW-1185">Reference proteome</keyword>
<comment type="caution">
    <text evidence="1">The sequence shown here is derived from an EMBL/GenBank/DDBJ whole genome shotgun (WGS) entry which is preliminary data.</text>
</comment>
<proteinExistence type="predicted"/>
<dbReference type="Proteomes" id="UP001159363">
    <property type="component" value="Chromosome 5"/>
</dbReference>
<reference evidence="1 2" key="1">
    <citation type="submission" date="2023-02" db="EMBL/GenBank/DDBJ databases">
        <title>LHISI_Scaffold_Assembly.</title>
        <authorList>
            <person name="Stuart O.P."/>
            <person name="Cleave R."/>
            <person name="Magrath M.J.L."/>
            <person name="Mikheyev A.S."/>
        </authorList>
    </citation>
    <scope>NUCLEOTIDE SEQUENCE [LARGE SCALE GENOMIC DNA]</scope>
    <source>
        <strain evidence="1">Daus_M_001</strain>
        <tissue evidence="1">Leg muscle</tissue>
    </source>
</reference>
<evidence type="ECO:0000313" key="1">
    <source>
        <dbReference type="EMBL" id="KAJ8880503.1"/>
    </source>
</evidence>
<organism evidence="1 2">
    <name type="scientific">Dryococelus australis</name>
    <dbReference type="NCBI Taxonomy" id="614101"/>
    <lineage>
        <taxon>Eukaryota</taxon>
        <taxon>Metazoa</taxon>
        <taxon>Ecdysozoa</taxon>
        <taxon>Arthropoda</taxon>
        <taxon>Hexapoda</taxon>
        <taxon>Insecta</taxon>
        <taxon>Pterygota</taxon>
        <taxon>Neoptera</taxon>
        <taxon>Polyneoptera</taxon>
        <taxon>Phasmatodea</taxon>
        <taxon>Verophasmatodea</taxon>
        <taxon>Anareolatae</taxon>
        <taxon>Phasmatidae</taxon>
        <taxon>Eurycanthinae</taxon>
        <taxon>Dryococelus</taxon>
    </lineage>
</organism>
<gene>
    <name evidence="1" type="ORF">PR048_016973</name>
</gene>
<evidence type="ECO:0000313" key="2">
    <source>
        <dbReference type="Proteomes" id="UP001159363"/>
    </source>
</evidence>
<name>A0ABQ9H874_9NEOP</name>
<accession>A0ABQ9H874</accession>
<dbReference type="EMBL" id="JARBHB010000006">
    <property type="protein sequence ID" value="KAJ8880503.1"/>
    <property type="molecule type" value="Genomic_DNA"/>
</dbReference>
<sequence>MGEGLANMERTSLNILSTEKSMECLRNVMTEGRATIDLARAQHAHGHNTRTAQIRIAQIDAAHARKFRKLPLNLQDGSLTSRGHAPPPRPLTPWAALSGSVRTAPSEATVLVRPRGQRNCPRKKTLRYEREATHSGGSDVCLDDVCHRCQFYRGPYREIGCRTPRAGAVTIAVDSARVYGTMYVLGAVLPLSGRWKTAWITRILCHLRLVWSSVRGDLPRFSHVAIVPDDAGSGRVFSGIPRFPRPCIPAMLHTNLTSRSSALKSPMLRAAQISYCTTVAPFEFRAVLEIEMKYISRSEISNHRRQNNVVWKYANRFLGN</sequence>
<protein>
    <submittedName>
        <fullName evidence="1">Uncharacterized protein</fullName>
    </submittedName>
</protein>